<evidence type="ECO:0000313" key="2">
    <source>
        <dbReference type="Proteomes" id="UP001235303"/>
    </source>
</evidence>
<comment type="caution">
    <text evidence="1">The sequence shown here is derived from an EMBL/GenBank/DDBJ whole genome shotgun (WGS) entry which is preliminary data.</text>
</comment>
<sequence>MTIQINLPQELEQELSIEAQQINLSLSEYILHLLSLRQVLNNTPKTGSELISYWQKEGLINSRPEIEDSQNYARQIRYQAERRQPF</sequence>
<accession>A0ABT7AZ09</accession>
<proteinExistence type="predicted"/>
<dbReference type="EMBL" id="JAQOSP010000141">
    <property type="protein sequence ID" value="MDJ1172100.1"/>
    <property type="molecule type" value="Genomic_DNA"/>
</dbReference>
<reference evidence="1 2" key="1">
    <citation type="submission" date="2023-01" db="EMBL/GenBank/DDBJ databases">
        <title>Novel diversity within Roseofilum (Cyanobacteria; Desertifilaceae) from marine benthic mats with descriptions of four novel species.</title>
        <authorList>
            <person name="Wang Y."/>
            <person name="Berthold D.E."/>
            <person name="Hu J."/>
            <person name="Lefler F.W."/>
            <person name="Laughinghouse H.D. IV."/>
        </authorList>
    </citation>
    <scope>NUCLEOTIDE SEQUENCE [LARGE SCALE GENOMIC DNA]</scope>
    <source>
        <strain evidence="1 2">BLCC-M154</strain>
    </source>
</reference>
<protein>
    <recommendedName>
        <fullName evidence="3">CopG-like ribbon-helix-helix domain-containing protein</fullName>
    </recommendedName>
</protein>
<name>A0ABT7AZ09_9CYAN</name>
<dbReference type="RefSeq" id="WP_283755853.1">
    <property type="nucleotide sequence ID" value="NZ_JAQOSP010000141.1"/>
</dbReference>
<gene>
    <name evidence="1" type="ORF">PMG71_21975</name>
</gene>
<dbReference type="Proteomes" id="UP001235303">
    <property type="component" value="Unassembled WGS sequence"/>
</dbReference>
<evidence type="ECO:0000313" key="1">
    <source>
        <dbReference type="EMBL" id="MDJ1172100.1"/>
    </source>
</evidence>
<organism evidence="1 2">
    <name type="scientific">Roseofilum acuticapitatum BLCC-M154</name>
    <dbReference type="NCBI Taxonomy" id="3022444"/>
    <lineage>
        <taxon>Bacteria</taxon>
        <taxon>Bacillati</taxon>
        <taxon>Cyanobacteriota</taxon>
        <taxon>Cyanophyceae</taxon>
        <taxon>Desertifilales</taxon>
        <taxon>Desertifilaceae</taxon>
        <taxon>Roseofilum</taxon>
        <taxon>Roseofilum acuticapitatum</taxon>
    </lineage>
</organism>
<keyword evidence="2" id="KW-1185">Reference proteome</keyword>
<evidence type="ECO:0008006" key="3">
    <source>
        <dbReference type="Google" id="ProtNLM"/>
    </source>
</evidence>